<name>A0A0D2ARP4_9PEZI</name>
<evidence type="ECO:0000256" key="1">
    <source>
        <dbReference type="SAM" id="SignalP"/>
    </source>
</evidence>
<proteinExistence type="predicted"/>
<gene>
    <name evidence="2" type="ORF">PV09_00124</name>
</gene>
<dbReference type="RefSeq" id="XP_016219064.1">
    <property type="nucleotide sequence ID" value="XM_016352807.1"/>
</dbReference>
<organism evidence="2 3">
    <name type="scientific">Verruconis gallopava</name>
    <dbReference type="NCBI Taxonomy" id="253628"/>
    <lineage>
        <taxon>Eukaryota</taxon>
        <taxon>Fungi</taxon>
        <taxon>Dikarya</taxon>
        <taxon>Ascomycota</taxon>
        <taxon>Pezizomycotina</taxon>
        <taxon>Dothideomycetes</taxon>
        <taxon>Pleosporomycetidae</taxon>
        <taxon>Venturiales</taxon>
        <taxon>Sympoventuriaceae</taxon>
        <taxon>Verruconis</taxon>
    </lineage>
</organism>
<dbReference type="SUPFAM" id="SSF51735">
    <property type="entry name" value="NAD(P)-binding Rossmann-fold domains"/>
    <property type="match status" value="1"/>
</dbReference>
<dbReference type="AlphaFoldDB" id="A0A0D2ARP4"/>
<sequence>MAHLILTGATGLVGSAVLVNLIERPTSEVSKVTVLSRREVPIIKDNPRFETVILKSFTSYDSELLENLKGADGVIWAQGISITQVPRDEYLKITIDYPLCAAKAFASLSDNFKFVYVSGYGASTNPGMFTQPFGKIKGSAELQLLDLQTKLPTLKVYSARPCFVDPSHHSEIEEALKDRRKPFAEKLVPALRPLLRLMPKYVSPTNELGKVLVDLALSDGQELQGEGVEKGRILENSVLQRLYAESVKVQS</sequence>
<dbReference type="EMBL" id="KN847529">
    <property type="protein sequence ID" value="KIW09196.1"/>
    <property type="molecule type" value="Genomic_DNA"/>
</dbReference>
<dbReference type="EMBL" id="KN847529">
    <property type="protein sequence ID" value="KIW09195.1"/>
    <property type="molecule type" value="Genomic_DNA"/>
</dbReference>
<feature type="chain" id="PRO_5011847941" description="NAD(P)-binding domain-containing protein" evidence="1">
    <location>
        <begin position="16"/>
        <end position="251"/>
    </location>
</feature>
<evidence type="ECO:0008006" key="4">
    <source>
        <dbReference type="Google" id="ProtNLM"/>
    </source>
</evidence>
<dbReference type="PANTHER" id="PTHR14097">
    <property type="entry name" value="OXIDOREDUCTASE HTATIP2"/>
    <property type="match status" value="1"/>
</dbReference>
<dbReference type="Proteomes" id="UP000053259">
    <property type="component" value="Unassembled WGS sequence"/>
</dbReference>
<dbReference type="PANTHER" id="PTHR14097:SF8">
    <property type="entry name" value="NAD(P)-BINDING DOMAIN-CONTAINING PROTEIN"/>
    <property type="match status" value="1"/>
</dbReference>
<dbReference type="GeneID" id="27308097"/>
<keyword evidence="3" id="KW-1185">Reference proteome</keyword>
<evidence type="ECO:0000313" key="3">
    <source>
        <dbReference type="Proteomes" id="UP000053259"/>
    </source>
</evidence>
<dbReference type="Gene3D" id="3.40.50.720">
    <property type="entry name" value="NAD(P)-binding Rossmann-like Domain"/>
    <property type="match status" value="1"/>
</dbReference>
<dbReference type="VEuPathDB" id="FungiDB:PV09_00124"/>
<dbReference type="OrthoDB" id="9975943at2759"/>
<dbReference type="HOGENOM" id="CLU_071330_5_0_1"/>
<dbReference type="InterPro" id="IPR036291">
    <property type="entry name" value="NAD(P)-bd_dom_sf"/>
</dbReference>
<feature type="signal peptide" evidence="1">
    <location>
        <begin position="1"/>
        <end position="15"/>
    </location>
</feature>
<evidence type="ECO:0000313" key="2">
    <source>
        <dbReference type="EMBL" id="KIW09195.1"/>
    </source>
</evidence>
<reference evidence="2 3" key="1">
    <citation type="submission" date="2015-01" db="EMBL/GenBank/DDBJ databases">
        <title>The Genome Sequence of Ochroconis gallopava CBS43764.</title>
        <authorList>
            <consortium name="The Broad Institute Genomics Platform"/>
            <person name="Cuomo C."/>
            <person name="de Hoog S."/>
            <person name="Gorbushina A."/>
            <person name="Stielow B."/>
            <person name="Teixiera M."/>
            <person name="Abouelleil A."/>
            <person name="Chapman S.B."/>
            <person name="Priest M."/>
            <person name="Young S.K."/>
            <person name="Wortman J."/>
            <person name="Nusbaum C."/>
            <person name="Birren B."/>
        </authorList>
    </citation>
    <scope>NUCLEOTIDE SEQUENCE [LARGE SCALE GENOMIC DNA]</scope>
    <source>
        <strain evidence="2 3">CBS 43764</strain>
    </source>
</reference>
<protein>
    <recommendedName>
        <fullName evidence="4">NAD(P)-binding domain-containing protein</fullName>
    </recommendedName>
</protein>
<accession>A0A0D2ARP4</accession>
<keyword evidence="1" id="KW-0732">Signal</keyword>
<dbReference type="RefSeq" id="XP_016219065.1">
    <property type="nucleotide sequence ID" value="XM_016352808.1"/>
</dbReference>